<dbReference type="Gene3D" id="3.90.226.10">
    <property type="entry name" value="2-enoyl-CoA Hydratase, Chain A, domain 1"/>
    <property type="match status" value="1"/>
</dbReference>
<protein>
    <submittedName>
        <fullName evidence="1">Uncharacterized protein</fullName>
    </submittedName>
</protein>
<name>A0ABW2BLR2_9HYPH</name>
<evidence type="ECO:0000313" key="2">
    <source>
        <dbReference type="Proteomes" id="UP001596292"/>
    </source>
</evidence>
<dbReference type="InterPro" id="IPR029045">
    <property type="entry name" value="ClpP/crotonase-like_dom_sf"/>
</dbReference>
<dbReference type="RefSeq" id="WP_378971029.1">
    <property type="nucleotide sequence ID" value="NZ_JBHSWN010000001.1"/>
</dbReference>
<proteinExistence type="predicted"/>
<gene>
    <name evidence="1" type="ORF">ACFQE0_15025</name>
</gene>
<dbReference type="EMBL" id="JBHSWN010000001">
    <property type="protein sequence ID" value="MFC6790812.1"/>
    <property type="molecule type" value="Genomic_DNA"/>
</dbReference>
<organism evidence="1 2">
    <name type="scientific">Methylobacterium komagatae</name>
    <dbReference type="NCBI Taxonomy" id="374425"/>
    <lineage>
        <taxon>Bacteria</taxon>
        <taxon>Pseudomonadati</taxon>
        <taxon>Pseudomonadota</taxon>
        <taxon>Alphaproteobacteria</taxon>
        <taxon>Hyphomicrobiales</taxon>
        <taxon>Methylobacteriaceae</taxon>
        <taxon>Methylobacterium</taxon>
    </lineage>
</organism>
<evidence type="ECO:0000313" key="1">
    <source>
        <dbReference type="EMBL" id="MFC6790812.1"/>
    </source>
</evidence>
<dbReference type="Proteomes" id="UP001596292">
    <property type="component" value="Unassembled WGS sequence"/>
</dbReference>
<comment type="caution">
    <text evidence="1">The sequence shown here is derived from an EMBL/GenBank/DDBJ whole genome shotgun (WGS) entry which is preliminary data.</text>
</comment>
<sequence>MSILSLGRARPARVAALGLALTLAALVPTNSLHLAPPETQRLALAVPPPASTLAPEDREVPARLDLAPGGRELRLSGDLTEGVAVRLAAFLSSHPEVESLHLDSDGGLVEEAIDIGRLVRKRHLSTHVADACASACTLIFLQGRRRTLGPEGRLGFHAPYEIGPDGRKLAVDPAPERAAYQAAGLPRAFVERVMRVAPADIWIPDPGQLRAAGILTASKPRLEGQPGMQIASSFPRHRSGAATRIAVMK</sequence>
<keyword evidence="2" id="KW-1185">Reference proteome</keyword>
<accession>A0ABW2BLR2</accession>
<dbReference type="SUPFAM" id="SSF52096">
    <property type="entry name" value="ClpP/crotonase"/>
    <property type="match status" value="1"/>
</dbReference>
<reference evidence="2" key="1">
    <citation type="journal article" date="2019" name="Int. J. Syst. Evol. Microbiol.">
        <title>The Global Catalogue of Microorganisms (GCM) 10K type strain sequencing project: providing services to taxonomists for standard genome sequencing and annotation.</title>
        <authorList>
            <consortium name="The Broad Institute Genomics Platform"/>
            <consortium name="The Broad Institute Genome Sequencing Center for Infectious Disease"/>
            <person name="Wu L."/>
            <person name="Ma J."/>
        </authorList>
    </citation>
    <scope>NUCLEOTIDE SEQUENCE [LARGE SCALE GENOMIC DNA]</scope>
    <source>
        <strain evidence="2">CCUG 48316</strain>
    </source>
</reference>